<comment type="caution">
    <text evidence="1">The sequence shown here is derived from an EMBL/GenBank/DDBJ whole genome shotgun (WGS) entry which is preliminary data.</text>
</comment>
<protein>
    <submittedName>
        <fullName evidence="1">Uncharacterized protein</fullName>
    </submittedName>
</protein>
<proteinExistence type="predicted"/>
<dbReference type="RefSeq" id="WP_160633408.1">
    <property type="nucleotide sequence ID" value="NZ_WWNE01000007.1"/>
</dbReference>
<gene>
    <name evidence="1" type="ORF">GQN54_10055</name>
</gene>
<accession>A0A6N9NML7</accession>
<name>A0A6N9NML7_9FLAO</name>
<dbReference type="Pfam" id="PF20001">
    <property type="entry name" value="DUF6428"/>
    <property type="match status" value="1"/>
</dbReference>
<dbReference type="EMBL" id="WWNE01000007">
    <property type="protein sequence ID" value="NBG66460.1"/>
    <property type="molecule type" value="Genomic_DNA"/>
</dbReference>
<dbReference type="Proteomes" id="UP000470771">
    <property type="component" value="Unassembled WGS sequence"/>
</dbReference>
<dbReference type="AlphaFoldDB" id="A0A6N9NML7"/>
<evidence type="ECO:0000313" key="2">
    <source>
        <dbReference type="Proteomes" id="UP000470771"/>
    </source>
</evidence>
<keyword evidence="2" id="KW-1185">Reference proteome</keyword>
<sequence>MKISEIKNHLSNSNQIAFQLPNGEIVPSHFHVTEVGVVSKHFIDCGGTVRKEEKANFQLWEADDYDHRLHPEKLTNIIELSEKVLEMGDLEIEVEYQGDTIGKYDLDFDGSNFLLLSKTTDCLAKDKCGIPEQKPRIKMSAIGNSTETSCTPGGGCC</sequence>
<organism evidence="1 2">
    <name type="scientific">Acidiluteibacter ferrifornacis</name>
    <dbReference type="NCBI Taxonomy" id="2692424"/>
    <lineage>
        <taxon>Bacteria</taxon>
        <taxon>Pseudomonadati</taxon>
        <taxon>Bacteroidota</taxon>
        <taxon>Flavobacteriia</taxon>
        <taxon>Flavobacteriales</taxon>
        <taxon>Cryomorphaceae</taxon>
        <taxon>Acidiluteibacter</taxon>
    </lineage>
</organism>
<dbReference type="InterPro" id="IPR045534">
    <property type="entry name" value="DUF6428"/>
</dbReference>
<reference evidence="1 2" key="1">
    <citation type="submission" date="2019-12" db="EMBL/GenBank/DDBJ databases">
        <authorList>
            <person name="Zhao J."/>
        </authorList>
    </citation>
    <scope>NUCLEOTIDE SEQUENCE [LARGE SCALE GENOMIC DNA]</scope>
    <source>
        <strain evidence="1 2">S-15</strain>
    </source>
</reference>
<evidence type="ECO:0000313" key="1">
    <source>
        <dbReference type="EMBL" id="NBG66460.1"/>
    </source>
</evidence>